<protein>
    <submittedName>
        <fullName evidence="2">Uncharacterized protein</fullName>
    </submittedName>
</protein>
<gene>
    <name evidence="1" type="ORF">C1O25_17755</name>
    <name evidence="2" type="ORF">DET48_11572</name>
</gene>
<name>A0A329E9T4_VIBDI</name>
<dbReference type="Proteomes" id="UP000248729">
    <property type="component" value="Unassembled WGS sequence"/>
</dbReference>
<reference evidence="1 3" key="1">
    <citation type="submission" date="2018-01" db="EMBL/GenBank/DDBJ databases">
        <title>Draft genome sequences of six Vibrio diazotrophicus strains isolated from deep-sea sediments of the Baltic Sea.</title>
        <authorList>
            <person name="Castillo D."/>
            <person name="Vandieken V."/>
            <person name="Chiang O."/>
            <person name="Middelboe M."/>
        </authorList>
    </citation>
    <scope>NUCLEOTIDE SEQUENCE [LARGE SCALE GENOMIC DNA]</scope>
    <source>
        <strain evidence="1 3">65.10M</strain>
    </source>
</reference>
<dbReference type="EMBL" id="QLTR01000015">
    <property type="protein sequence ID" value="RAS62141.1"/>
    <property type="molecule type" value="Genomic_DNA"/>
</dbReference>
<dbReference type="AlphaFoldDB" id="A0A329E9T4"/>
<evidence type="ECO:0000313" key="4">
    <source>
        <dbReference type="Proteomes" id="UP000248729"/>
    </source>
</evidence>
<comment type="caution">
    <text evidence="2">The sequence shown here is derived from an EMBL/GenBank/DDBJ whole genome shotgun (WGS) entry which is preliminary data.</text>
</comment>
<evidence type="ECO:0000313" key="2">
    <source>
        <dbReference type="EMBL" id="RAS62141.1"/>
    </source>
</evidence>
<dbReference type="RefSeq" id="WP_102969313.1">
    <property type="nucleotide sequence ID" value="NZ_POSM01000031.1"/>
</dbReference>
<evidence type="ECO:0000313" key="1">
    <source>
        <dbReference type="EMBL" id="PNH99325.1"/>
    </source>
</evidence>
<evidence type="ECO:0000313" key="3">
    <source>
        <dbReference type="Proteomes" id="UP000236547"/>
    </source>
</evidence>
<proteinExistence type="predicted"/>
<dbReference type="EMBL" id="POSM01000031">
    <property type="protein sequence ID" value="PNH99325.1"/>
    <property type="molecule type" value="Genomic_DNA"/>
</dbReference>
<sequence>MIIRYIAIFLVALSLGAYVSFYAVTDQVGSVTDTQYKKGLEKGVIAFRQTNGKDSAPLVEKSNMLARYTMCELEGVESDALATVLVLDALQLGMLTKQNQELVADTLHTALSLYTKLDGKYSEQGVLNQVLVQYCEANLQFFGDCSKVQNLAEKDLSKHSPKCT</sequence>
<reference evidence="2 4" key="2">
    <citation type="submission" date="2018-06" db="EMBL/GenBank/DDBJ databases">
        <title>Freshwater and sediment microbial communities from various areas in North America, analyzing microbe dynamics in response to fracking.</title>
        <authorList>
            <person name="Lamendella R."/>
        </authorList>
    </citation>
    <scope>NUCLEOTIDE SEQUENCE [LARGE SCALE GENOMIC DNA]</scope>
    <source>
        <strain evidence="2 4">99A</strain>
    </source>
</reference>
<keyword evidence="3" id="KW-1185">Reference proteome</keyword>
<accession>A0A329E9T4</accession>
<dbReference type="Proteomes" id="UP000236547">
    <property type="component" value="Unassembled WGS sequence"/>
</dbReference>
<organism evidence="2 4">
    <name type="scientific">Vibrio diazotrophicus</name>
    <dbReference type="NCBI Taxonomy" id="685"/>
    <lineage>
        <taxon>Bacteria</taxon>
        <taxon>Pseudomonadati</taxon>
        <taxon>Pseudomonadota</taxon>
        <taxon>Gammaproteobacteria</taxon>
        <taxon>Vibrionales</taxon>
        <taxon>Vibrionaceae</taxon>
        <taxon>Vibrio</taxon>
    </lineage>
</organism>